<proteinExistence type="predicted"/>
<feature type="region of interest" description="Disordered" evidence="1">
    <location>
        <begin position="124"/>
        <end position="146"/>
    </location>
</feature>
<evidence type="ECO:0000256" key="1">
    <source>
        <dbReference type="SAM" id="MobiDB-lite"/>
    </source>
</evidence>
<sequence length="341" mass="38738">MKDPPDIFIRDRVYTTNCSTVHPNPIPIPLNAKSFAQHLPTSLVVCIDYLNQYKFWLLSAERQNDASTIDAILGIVSHLRFSYITLSKLADSESQLYVQQYIARFPDIVDEYYRQLDHLSTVNGDNSVADSESDVHVTDSNLGNSDDDSIYKSEDQIVANLRDGTSTSGSTSARTVVEHLSTACSTSSMRTAPNSLRQRDAEITANQRVITMMEQAIRSFISRGIKRSTDNGAFTIRSSEHDLLAQKPIAIPNTSKMKYQSKKKKIDMSDIECTSEYLKFPCRRSDDKCLIYLTAFDGEVLIPAGMYVKRRRFMSFRSSSDVSLDLRYCLNWFEEFDRCRS</sequence>
<dbReference type="EMBL" id="LC597881">
    <property type="protein sequence ID" value="BCP45661.1"/>
    <property type="molecule type" value="Genomic_RNA"/>
</dbReference>
<name>A0A7R7T1R4_9VIRU</name>
<reference evidence="2" key="1">
    <citation type="submission" date="2020-12" db="EMBL/GenBank/DDBJ databases">
        <title>Osugoroshi viruses, novel members of Partitiviridae, are late male-killing virus in Homona magnanima.</title>
        <authorList>
            <person name="Fujita R."/>
            <person name="Inoue M."/>
            <person name="Takamatu T."/>
            <person name="Arai H."/>
            <person name="Nishino M."/>
            <person name="Abe N."/>
            <person name="Nakai M."/>
            <person name="Urayama S."/>
            <person name="Chiba Y."/>
            <person name="Kunimi Y."/>
        </authorList>
    </citation>
    <scope>NUCLEOTIDE SEQUENCE</scope>
</reference>
<organism evidence="2">
    <name type="scientific">Osugoroshi virus</name>
    <dbReference type="NCBI Taxonomy" id="2202814"/>
    <lineage>
        <taxon>Viruses</taxon>
        <taxon>Riboviria</taxon>
        <taxon>Orthornavirae</taxon>
        <taxon>Pisuviricota</taxon>
        <taxon>Duplopiviricetes</taxon>
        <taxon>Durnavirales</taxon>
        <taxon>Partitiviridae</taxon>
    </lineage>
</organism>
<evidence type="ECO:0000313" key="2">
    <source>
        <dbReference type="EMBL" id="BCP45661.1"/>
    </source>
</evidence>
<accession>A0A7R7T1R4</accession>
<protein>
    <submittedName>
        <fullName evidence="2">Uncharacterized protein</fullName>
    </submittedName>
</protein>